<dbReference type="SUPFAM" id="SSF52540">
    <property type="entry name" value="P-loop containing nucleoside triphosphate hydrolases"/>
    <property type="match status" value="1"/>
</dbReference>
<proteinExistence type="predicted"/>
<dbReference type="GO" id="GO:0005524">
    <property type="term" value="F:ATP binding"/>
    <property type="evidence" value="ECO:0007669"/>
    <property type="project" value="UniProtKB-KW"/>
</dbReference>
<dbReference type="Proteomes" id="UP000461880">
    <property type="component" value="Unassembled WGS sequence"/>
</dbReference>
<dbReference type="InterPro" id="IPR027417">
    <property type="entry name" value="P-loop_NTPase"/>
</dbReference>
<reference evidence="3 4" key="1">
    <citation type="submission" date="2019-08" db="EMBL/GenBank/DDBJ databases">
        <title>In-depth cultivation of the pig gut microbiome towards novel bacterial diversity and tailored functional studies.</title>
        <authorList>
            <person name="Wylensek D."/>
            <person name="Hitch T.C.A."/>
            <person name="Clavel T."/>
        </authorList>
    </citation>
    <scope>NUCLEOTIDE SEQUENCE [LARGE SCALE GENOMIC DNA]</scope>
    <source>
        <strain evidence="3 4">Oil+RF-744-GAM-WT-6</strain>
    </source>
</reference>
<evidence type="ECO:0000259" key="1">
    <source>
        <dbReference type="Pfam" id="PF13173"/>
    </source>
</evidence>
<dbReference type="PANTHER" id="PTHR33295:SF18">
    <property type="entry name" value="AAA+ ATPASE DOMAIN-CONTAINING PROTEIN"/>
    <property type="match status" value="1"/>
</dbReference>
<sequence length="415" mass="49196">MKEIKRDIYLNRLIRRRENGLIKVITGIRRSGKSYLLDPIFRNYLLSEGIREDHIIKIELDRESNRRYYHDPHAFDQYIRSFVKDEQMYYIILDEIQLVDDFEYILNGLLYEKNLDVYVTGSNSRFLSSDIITEFRGRGDQIRVQPLSFSEYLPACGIEDKYDAWNEYMTYGGMPFVISIQEEQDKAAYLKNLFEQVYFRDILERYDIRRKDILDSLVNVLASSVGSLTNPQKIYDTFRSNGEKALSLNTISSYLSYLEDAFIVSRAERYDIKGRKYISTPQKYYFTDLGLRNARLNFRQQEETHLMENALYNELLFRGYHVDVGVVEIREQGRRKSTEVDFVCNEGSNRYYIQSALHLDTQEKTLQESKSLNHIRDNFKKIIVVKDHIKPWRTEDGIFVIGIMDFMLDPESLIH</sequence>
<dbReference type="AlphaFoldDB" id="A0A7X2NRQ4"/>
<dbReference type="PANTHER" id="PTHR33295">
    <property type="entry name" value="ATPASE"/>
    <property type="match status" value="1"/>
</dbReference>
<evidence type="ECO:0000313" key="4">
    <source>
        <dbReference type="Proteomes" id="UP000461880"/>
    </source>
</evidence>
<accession>A0A7X2NRQ4</accession>
<evidence type="ECO:0000313" key="3">
    <source>
        <dbReference type="EMBL" id="MSS57848.1"/>
    </source>
</evidence>
<name>A0A7X2NRQ4_9FIRM</name>
<keyword evidence="3" id="KW-0547">Nucleotide-binding</keyword>
<dbReference type="Pfam" id="PF13173">
    <property type="entry name" value="AAA_14"/>
    <property type="match status" value="1"/>
</dbReference>
<dbReference type="InterPro" id="IPR041682">
    <property type="entry name" value="AAA_14"/>
</dbReference>
<dbReference type="Pfam" id="PF13635">
    <property type="entry name" value="DUF4143"/>
    <property type="match status" value="1"/>
</dbReference>
<feature type="domain" description="AAA" evidence="1">
    <location>
        <begin position="22"/>
        <end position="153"/>
    </location>
</feature>
<comment type="caution">
    <text evidence="3">The sequence shown here is derived from an EMBL/GenBank/DDBJ whole genome shotgun (WGS) entry which is preliminary data.</text>
</comment>
<protein>
    <submittedName>
        <fullName evidence="3">ATP-binding protein</fullName>
    </submittedName>
</protein>
<evidence type="ECO:0000259" key="2">
    <source>
        <dbReference type="Pfam" id="PF13635"/>
    </source>
</evidence>
<dbReference type="EMBL" id="VUMN01000004">
    <property type="protein sequence ID" value="MSS57848.1"/>
    <property type="molecule type" value="Genomic_DNA"/>
</dbReference>
<keyword evidence="4" id="KW-1185">Reference proteome</keyword>
<feature type="domain" description="DUF4143" evidence="2">
    <location>
        <begin position="200"/>
        <end position="353"/>
    </location>
</feature>
<gene>
    <name evidence="3" type="ORF">FYJ51_02890</name>
</gene>
<organism evidence="3 4">
    <name type="scientific">Stecheria intestinalis</name>
    <dbReference type="NCBI Taxonomy" id="2606630"/>
    <lineage>
        <taxon>Bacteria</taxon>
        <taxon>Bacillati</taxon>
        <taxon>Bacillota</taxon>
        <taxon>Erysipelotrichia</taxon>
        <taxon>Erysipelotrichales</taxon>
        <taxon>Erysipelotrichaceae</taxon>
        <taxon>Stecheria</taxon>
    </lineage>
</organism>
<keyword evidence="3" id="KW-0067">ATP-binding</keyword>
<dbReference type="InterPro" id="IPR025420">
    <property type="entry name" value="DUF4143"/>
</dbReference>